<feature type="domain" description="YchJ-like middle NTF2-like" evidence="1">
    <location>
        <begin position="1"/>
        <end position="90"/>
    </location>
</feature>
<organism evidence="2 3">
    <name type="scientific">Solimonas aquatica</name>
    <dbReference type="NCBI Taxonomy" id="489703"/>
    <lineage>
        <taxon>Bacteria</taxon>
        <taxon>Pseudomonadati</taxon>
        <taxon>Pseudomonadota</taxon>
        <taxon>Gammaproteobacteria</taxon>
        <taxon>Nevskiales</taxon>
        <taxon>Nevskiaceae</taxon>
        <taxon>Solimonas</taxon>
    </lineage>
</organism>
<name>A0A1H9LR03_9GAMM</name>
<dbReference type="Gene3D" id="3.10.450.50">
    <property type="match status" value="1"/>
</dbReference>
<dbReference type="InterPro" id="IPR032710">
    <property type="entry name" value="NTF2-like_dom_sf"/>
</dbReference>
<keyword evidence="3" id="KW-1185">Reference proteome</keyword>
<proteinExistence type="predicted"/>
<gene>
    <name evidence="2" type="ORF">SAMN04488038_1179</name>
</gene>
<sequence length="93" mass="10715">MRSRYSAYALGLGDYLLASWHPQTRPAQLPAEAPGTRWLGLRVLAQRALAEDAAEVEFIARYRVGGGSAQRLQERSRFERIEGRWYYRDGQWS</sequence>
<dbReference type="STRING" id="489703.SAMN04488038_1179"/>
<dbReference type="Proteomes" id="UP000199233">
    <property type="component" value="Unassembled WGS sequence"/>
</dbReference>
<protein>
    <submittedName>
        <fullName evidence="2">SEC-C motif-containing protein</fullName>
    </submittedName>
</protein>
<evidence type="ECO:0000313" key="3">
    <source>
        <dbReference type="Proteomes" id="UP000199233"/>
    </source>
</evidence>
<dbReference type="InterPro" id="IPR048469">
    <property type="entry name" value="YchJ-like_M"/>
</dbReference>
<dbReference type="SUPFAM" id="SSF54427">
    <property type="entry name" value="NTF2-like"/>
    <property type="match status" value="1"/>
</dbReference>
<dbReference type="AlphaFoldDB" id="A0A1H9LR03"/>
<accession>A0A1H9LR03</accession>
<dbReference type="EMBL" id="FOFS01000017">
    <property type="protein sequence ID" value="SER13820.1"/>
    <property type="molecule type" value="Genomic_DNA"/>
</dbReference>
<dbReference type="Pfam" id="PF17775">
    <property type="entry name" value="YchJ_M-like"/>
    <property type="match status" value="1"/>
</dbReference>
<evidence type="ECO:0000259" key="1">
    <source>
        <dbReference type="Pfam" id="PF17775"/>
    </source>
</evidence>
<evidence type="ECO:0000313" key="2">
    <source>
        <dbReference type="EMBL" id="SER13820.1"/>
    </source>
</evidence>
<reference evidence="2 3" key="1">
    <citation type="submission" date="2016-10" db="EMBL/GenBank/DDBJ databases">
        <authorList>
            <person name="de Groot N.N."/>
        </authorList>
    </citation>
    <scope>NUCLEOTIDE SEQUENCE [LARGE SCALE GENOMIC DNA]</scope>
    <source>
        <strain evidence="2 3">DSM 25927</strain>
    </source>
</reference>